<accession>A0AAT9V7L1</accession>
<dbReference type="EMBL" id="OQ846916">
    <property type="protein sequence ID" value="WJJ55313.1"/>
    <property type="molecule type" value="Genomic_DNA"/>
</dbReference>
<feature type="domain" description="ABC1 atypical kinase-like" evidence="1">
    <location>
        <begin position="88"/>
        <end position="169"/>
    </location>
</feature>
<dbReference type="InterPro" id="IPR011009">
    <property type="entry name" value="Kinase-like_dom_sf"/>
</dbReference>
<dbReference type="Gene3D" id="1.10.510.10">
    <property type="entry name" value="Transferase(Phosphotransferase) domain 1"/>
    <property type="match status" value="1"/>
</dbReference>
<reference evidence="2" key="1">
    <citation type="submission" date="2023-04" db="EMBL/GenBank/DDBJ databases">
        <title>Characterization and genome study of newly isolated Alicyclobacillus-specific phaga.</title>
        <authorList>
            <person name="Shymialevich D."/>
            <person name="Wojcicki M."/>
            <person name="Srednicka P."/>
            <person name="Swider O."/>
        </authorList>
    </citation>
    <scope>NUCLEOTIDE SEQUENCE</scope>
</reference>
<protein>
    <recommendedName>
        <fullName evidence="1">ABC1 atypical kinase-like domain-containing protein</fullName>
    </recommendedName>
</protein>
<proteinExistence type="predicted"/>
<sequence>MKRVKGIVEVNESGLNARQLRQIRRYFNMWAWGNLYRKKQMDKLGIKKLGSGANGEVFEIFGFAVKFFRDGSRDPYILEKLQGHPMFPKLYAYSKGEFMIVERICGETCDEAYKLNKLNKSNIKRSWKDNVMSCFEFVKERNILCFDLHPGNVMLTNNGEFVIIDVGEFETDYNYRLSEERRLEDFLYDMKRAILLDKWSENEGKDEEVA</sequence>
<name>A0AAT9V7L1_9CAUD</name>
<dbReference type="SUPFAM" id="SSF56112">
    <property type="entry name" value="Protein kinase-like (PK-like)"/>
    <property type="match status" value="1"/>
</dbReference>
<dbReference type="InterPro" id="IPR004147">
    <property type="entry name" value="ABC1_dom"/>
</dbReference>
<organism evidence="2">
    <name type="scientific">Alicyclobacillus phage KKP_3916</name>
    <dbReference type="NCBI Taxonomy" id="3040651"/>
    <lineage>
        <taxon>Viruses</taxon>
        <taxon>Duplodnaviria</taxon>
        <taxon>Heunggongvirae</taxon>
        <taxon>Uroviricota</taxon>
        <taxon>Caudoviricetes</taxon>
    </lineage>
</organism>
<evidence type="ECO:0000259" key="1">
    <source>
        <dbReference type="Pfam" id="PF03109"/>
    </source>
</evidence>
<gene>
    <name evidence="2" type="ORF">QB910_000069</name>
</gene>
<evidence type="ECO:0000313" key="2">
    <source>
        <dbReference type="EMBL" id="WJJ55313.1"/>
    </source>
</evidence>
<dbReference type="Pfam" id="PF03109">
    <property type="entry name" value="ABC1"/>
    <property type="match status" value="1"/>
</dbReference>